<evidence type="ECO:0000256" key="11">
    <source>
        <dbReference type="ARBA" id="ARBA00023033"/>
    </source>
</evidence>
<keyword evidence="15" id="KW-1185">Reference proteome</keyword>
<dbReference type="InterPro" id="IPR020946">
    <property type="entry name" value="Flavin_mOase-like"/>
</dbReference>
<evidence type="ECO:0000313" key="16">
    <source>
        <dbReference type="Proteomes" id="UP000254230"/>
    </source>
</evidence>
<evidence type="ECO:0000256" key="3">
    <source>
        <dbReference type="ARBA" id="ARBA00009183"/>
    </source>
</evidence>
<dbReference type="InterPro" id="IPR036188">
    <property type="entry name" value="FAD/NAD-bd_sf"/>
</dbReference>
<accession>A0A378KY64</accession>
<dbReference type="EMBL" id="LNYR01000031">
    <property type="protein sequence ID" value="KTD47687.1"/>
    <property type="molecule type" value="Genomic_DNA"/>
</dbReference>
<dbReference type="SUPFAM" id="SSF51905">
    <property type="entry name" value="FAD/NAD(P)-binding domain"/>
    <property type="match status" value="2"/>
</dbReference>
<reference evidence="14 16" key="2">
    <citation type="submission" date="2018-06" db="EMBL/GenBank/DDBJ databases">
        <authorList>
            <consortium name="Pathogen Informatics"/>
            <person name="Doyle S."/>
        </authorList>
    </citation>
    <scope>NUCLEOTIDE SEQUENCE [LARGE SCALE GENOMIC DNA]</scope>
    <source>
        <strain evidence="14 16">NCTC12376</strain>
    </source>
</reference>
<dbReference type="FunFam" id="3.50.50.60:FF:000159">
    <property type="entry name" value="Dimethylaniline monooxygenase [N-oxide-forming]"/>
    <property type="match status" value="1"/>
</dbReference>
<keyword evidence="8" id="KW-0521">NADP</keyword>
<dbReference type="GO" id="GO:0050661">
    <property type="term" value="F:NADP binding"/>
    <property type="evidence" value="ECO:0007669"/>
    <property type="project" value="InterPro"/>
</dbReference>
<gene>
    <name evidence="14" type="primary">czcO</name>
    <name evidence="13" type="ORF">Lqua_2080</name>
    <name evidence="14" type="ORF">NCTC12376_02371</name>
</gene>
<dbReference type="GO" id="GO:0004499">
    <property type="term" value="F:N,N-dimethylaniline monooxygenase activity"/>
    <property type="evidence" value="ECO:0007669"/>
    <property type="project" value="InterPro"/>
</dbReference>
<evidence type="ECO:0000256" key="9">
    <source>
        <dbReference type="ARBA" id="ARBA00022989"/>
    </source>
</evidence>
<dbReference type="Proteomes" id="UP000054639">
    <property type="component" value="Unassembled WGS sequence"/>
</dbReference>
<comment type="similarity">
    <text evidence="3">Belongs to the FMO family.</text>
</comment>
<organism evidence="14 16">
    <name type="scientific">Legionella quateirensis</name>
    <dbReference type="NCBI Taxonomy" id="45072"/>
    <lineage>
        <taxon>Bacteria</taxon>
        <taxon>Pseudomonadati</taxon>
        <taxon>Pseudomonadota</taxon>
        <taxon>Gammaproteobacteria</taxon>
        <taxon>Legionellales</taxon>
        <taxon>Legionellaceae</taxon>
        <taxon>Legionella</taxon>
    </lineage>
</organism>
<evidence type="ECO:0000256" key="7">
    <source>
        <dbReference type="ARBA" id="ARBA00022827"/>
    </source>
</evidence>
<proteinExistence type="inferred from homology"/>
<dbReference type="Proteomes" id="UP000254230">
    <property type="component" value="Unassembled WGS sequence"/>
</dbReference>
<dbReference type="RefSeq" id="WP_058474228.1">
    <property type="nucleotide sequence ID" value="NZ_CAAAIL010000001.1"/>
</dbReference>
<dbReference type="STRING" id="45072.Lqua_2080"/>
<keyword evidence="7" id="KW-0274">FAD</keyword>
<evidence type="ECO:0000256" key="10">
    <source>
        <dbReference type="ARBA" id="ARBA00023002"/>
    </source>
</evidence>
<reference evidence="13 15" key="1">
    <citation type="submission" date="2015-11" db="EMBL/GenBank/DDBJ databases">
        <title>Genomic analysis of 38 Legionella species identifies large and diverse effector repertoires.</title>
        <authorList>
            <person name="Burstein D."/>
            <person name="Amaro F."/>
            <person name="Zusman T."/>
            <person name="Lifshitz Z."/>
            <person name="Cohen O."/>
            <person name="Gilbert J.A."/>
            <person name="Pupko T."/>
            <person name="Shuman H.A."/>
            <person name="Segal G."/>
        </authorList>
    </citation>
    <scope>NUCLEOTIDE SEQUENCE [LARGE SCALE GENOMIC DNA]</scope>
    <source>
        <strain evidence="13 15">ATCC 49507</strain>
    </source>
</reference>
<keyword evidence="12" id="KW-0472">Membrane</keyword>
<evidence type="ECO:0000256" key="4">
    <source>
        <dbReference type="ARBA" id="ARBA00022630"/>
    </source>
</evidence>
<dbReference type="InterPro" id="IPR050346">
    <property type="entry name" value="FMO-like"/>
</dbReference>
<evidence type="ECO:0000256" key="1">
    <source>
        <dbReference type="ARBA" id="ARBA00001974"/>
    </source>
</evidence>
<dbReference type="EC" id="1.-.-.-" evidence="14"/>
<dbReference type="PIRSF" id="PIRSF000332">
    <property type="entry name" value="FMO"/>
    <property type="match status" value="1"/>
</dbReference>
<evidence type="ECO:0000256" key="12">
    <source>
        <dbReference type="ARBA" id="ARBA00023136"/>
    </source>
</evidence>
<dbReference type="GO" id="GO:0050660">
    <property type="term" value="F:flavin adenine dinucleotide binding"/>
    <property type="evidence" value="ECO:0007669"/>
    <property type="project" value="InterPro"/>
</dbReference>
<dbReference type="Pfam" id="PF00743">
    <property type="entry name" value="FMO-like"/>
    <property type="match status" value="1"/>
</dbReference>
<dbReference type="Gene3D" id="3.50.50.60">
    <property type="entry name" value="FAD/NAD(P)-binding domain"/>
    <property type="match status" value="1"/>
</dbReference>
<evidence type="ECO:0000256" key="6">
    <source>
        <dbReference type="ARBA" id="ARBA00022824"/>
    </source>
</evidence>
<dbReference type="InterPro" id="IPR000960">
    <property type="entry name" value="Flavin_mOase"/>
</dbReference>
<comment type="cofactor">
    <cofactor evidence="1">
        <name>FAD</name>
        <dbReference type="ChEBI" id="CHEBI:57692"/>
    </cofactor>
</comment>
<dbReference type="PRINTS" id="PR00370">
    <property type="entry name" value="FMOXYGENASE"/>
</dbReference>
<sequence>MEIVRAHKNCLSPRICVIGAGPSGIAAIKNLQEQGLTSITAFEKNNQIGGNWVYDENNNHSSVYETTHIISSKRWSEFEDFPMPAEYSDYPSHAQLLNYFKSYAQHFDLNKYVRFNTTVLKVTRTDDQKWNVLYEDSQGTHEECYDFLLIANGHHWDPTMPQYPGEFSGEVLHSHQYKKASIFKDKRVLVVGGGNSACDVAVEISRVSPQTCISMRRGYHIFPKFIFGKPTDVAVAKIQWMPSWLRQKFISLVVRGLQGRYGKYKLMQPDCGPLEIHPTINSELLYFIRHGKIIPRPGISHFEGNEVHFTDGSKDEFDTVIFATGYQISFPFFDKECLDFSNSTKIPLYRKMMHPDFDNLYFIGLCQPQGCIWPLADYQSKIVARIITGSLKRPEQLHKKIEKEINKPHYRFKSNRRHALEVDYHMFRRELLEMLGKKRFGLKFNF</sequence>
<keyword evidence="11" id="KW-0503">Monooxygenase</keyword>
<evidence type="ECO:0000256" key="8">
    <source>
        <dbReference type="ARBA" id="ARBA00022857"/>
    </source>
</evidence>
<dbReference type="EMBL" id="UGOW01000001">
    <property type="protein sequence ID" value="STY18551.1"/>
    <property type="molecule type" value="Genomic_DNA"/>
</dbReference>
<dbReference type="PANTHER" id="PTHR23023">
    <property type="entry name" value="DIMETHYLANILINE MONOOXYGENASE"/>
    <property type="match status" value="1"/>
</dbReference>
<keyword evidence="9" id="KW-1133">Transmembrane helix</keyword>
<evidence type="ECO:0000256" key="2">
    <source>
        <dbReference type="ARBA" id="ARBA00004389"/>
    </source>
</evidence>
<comment type="subcellular location">
    <subcellularLocation>
        <location evidence="2">Endoplasmic reticulum membrane</location>
        <topology evidence="2">Single-pass membrane protein</topology>
    </subcellularLocation>
</comment>
<keyword evidence="10 14" id="KW-0560">Oxidoreductase</keyword>
<name>A0A378KY64_9GAMM</name>
<evidence type="ECO:0000313" key="15">
    <source>
        <dbReference type="Proteomes" id="UP000054639"/>
    </source>
</evidence>
<protein>
    <submittedName>
        <fullName evidence="14">Flavin containing monooxygenae</fullName>
        <ecNumber evidence="14">1.-.-.-</ecNumber>
    </submittedName>
</protein>
<keyword evidence="4" id="KW-0285">Flavoprotein</keyword>
<keyword evidence="5" id="KW-0812">Transmembrane</keyword>
<keyword evidence="6" id="KW-0256">Endoplasmic reticulum</keyword>
<evidence type="ECO:0000313" key="14">
    <source>
        <dbReference type="EMBL" id="STY18551.1"/>
    </source>
</evidence>
<dbReference type="AlphaFoldDB" id="A0A378KY64"/>
<evidence type="ECO:0000256" key="5">
    <source>
        <dbReference type="ARBA" id="ARBA00022692"/>
    </source>
</evidence>
<evidence type="ECO:0000313" key="13">
    <source>
        <dbReference type="EMBL" id="KTD47687.1"/>
    </source>
</evidence>